<proteinExistence type="predicted"/>
<dbReference type="AlphaFoldDB" id="A0A183MJH9"/>
<reference evidence="1 2" key="1">
    <citation type="submission" date="2018-11" db="EMBL/GenBank/DDBJ databases">
        <authorList>
            <consortium name="Pathogen Informatics"/>
        </authorList>
    </citation>
    <scope>NUCLEOTIDE SEQUENCE [LARGE SCALE GENOMIC DNA]</scope>
    <source>
        <strain evidence="1 2">Zambia</strain>
    </source>
</reference>
<evidence type="ECO:0000313" key="2">
    <source>
        <dbReference type="Proteomes" id="UP000277204"/>
    </source>
</evidence>
<sequence>MICTIQLKRCMNMMNQCCASLFFAVRIVVVTTDISFDFLI</sequence>
<name>A0A183MJH9_9TREM</name>
<accession>A0A183MJH9</accession>
<keyword evidence="2" id="KW-1185">Reference proteome</keyword>
<dbReference type="Proteomes" id="UP000277204">
    <property type="component" value="Unassembled WGS sequence"/>
</dbReference>
<gene>
    <name evidence="1" type="ORF">SMRZ_LOCUS16204</name>
</gene>
<organism evidence="1 2">
    <name type="scientific">Schistosoma margrebowiei</name>
    <dbReference type="NCBI Taxonomy" id="48269"/>
    <lineage>
        <taxon>Eukaryota</taxon>
        <taxon>Metazoa</taxon>
        <taxon>Spiralia</taxon>
        <taxon>Lophotrochozoa</taxon>
        <taxon>Platyhelminthes</taxon>
        <taxon>Trematoda</taxon>
        <taxon>Digenea</taxon>
        <taxon>Strigeidida</taxon>
        <taxon>Schistosomatoidea</taxon>
        <taxon>Schistosomatidae</taxon>
        <taxon>Schistosoma</taxon>
    </lineage>
</organism>
<dbReference type="EMBL" id="UZAI01017085">
    <property type="protein sequence ID" value="VDP20281.1"/>
    <property type="molecule type" value="Genomic_DNA"/>
</dbReference>
<protein>
    <submittedName>
        <fullName evidence="1">Uncharacterized protein</fullName>
    </submittedName>
</protein>
<evidence type="ECO:0000313" key="1">
    <source>
        <dbReference type="EMBL" id="VDP20281.1"/>
    </source>
</evidence>